<accession>A0AAV4X5Y7</accession>
<comment type="caution">
    <text evidence="1">The sequence shown here is derived from an EMBL/GenBank/DDBJ whole genome shotgun (WGS) entry which is preliminary data.</text>
</comment>
<sequence>MVKKKKSHFLVEWHSLSYSVKVFHTHRSSLEILDVLSTWIVLELHSRDLRTFAIGYYGTLSPGCKSPGENSIWGSSQTCSGGRHCVRSSLFVFELFPAFKCGVLVKEVGYYSTLSPGCKKFRRRFNLFPVRHLLLVTFAQVHIGKGDCVVKIGRESKLSLLPNTEKKKKWWILRY</sequence>
<reference evidence="1 2" key="1">
    <citation type="submission" date="2021-06" db="EMBL/GenBank/DDBJ databases">
        <title>Caerostris extrusa draft genome.</title>
        <authorList>
            <person name="Kono N."/>
            <person name="Arakawa K."/>
        </authorList>
    </citation>
    <scope>NUCLEOTIDE SEQUENCE [LARGE SCALE GENOMIC DNA]</scope>
</reference>
<organism evidence="1 2">
    <name type="scientific">Caerostris extrusa</name>
    <name type="common">Bark spider</name>
    <name type="synonym">Caerostris bankana</name>
    <dbReference type="NCBI Taxonomy" id="172846"/>
    <lineage>
        <taxon>Eukaryota</taxon>
        <taxon>Metazoa</taxon>
        <taxon>Ecdysozoa</taxon>
        <taxon>Arthropoda</taxon>
        <taxon>Chelicerata</taxon>
        <taxon>Arachnida</taxon>
        <taxon>Araneae</taxon>
        <taxon>Araneomorphae</taxon>
        <taxon>Entelegynae</taxon>
        <taxon>Araneoidea</taxon>
        <taxon>Araneidae</taxon>
        <taxon>Caerostris</taxon>
    </lineage>
</organism>
<proteinExistence type="predicted"/>
<evidence type="ECO:0000313" key="1">
    <source>
        <dbReference type="EMBL" id="GIY90043.1"/>
    </source>
</evidence>
<keyword evidence="2" id="KW-1185">Reference proteome</keyword>
<name>A0AAV4X5Y7_CAEEX</name>
<dbReference type="AlphaFoldDB" id="A0AAV4X5Y7"/>
<evidence type="ECO:0000313" key="2">
    <source>
        <dbReference type="Proteomes" id="UP001054945"/>
    </source>
</evidence>
<gene>
    <name evidence="1" type="ORF">CEXT_459931</name>
</gene>
<dbReference type="Proteomes" id="UP001054945">
    <property type="component" value="Unassembled WGS sequence"/>
</dbReference>
<dbReference type="EMBL" id="BPLR01017282">
    <property type="protein sequence ID" value="GIY90043.1"/>
    <property type="molecule type" value="Genomic_DNA"/>
</dbReference>
<protein>
    <submittedName>
        <fullName evidence="1">Uncharacterized protein</fullName>
    </submittedName>
</protein>